<keyword evidence="3" id="KW-0547">Nucleotide-binding</keyword>
<evidence type="ECO:0000256" key="4">
    <source>
        <dbReference type="ARBA" id="ARBA00022840"/>
    </source>
</evidence>
<dbReference type="SMART" id="SM00382">
    <property type="entry name" value="AAA"/>
    <property type="match status" value="1"/>
</dbReference>
<evidence type="ECO:0000256" key="3">
    <source>
        <dbReference type="ARBA" id="ARBA00022741"/>
    </source>
</evidence>
<dbReference type="InterPro" id="IPR003593">
    <property type="entry name" value="AAA+_ATPase"/>
</dbReference>
<dbReference type="InterPro" id="IPR017871">
    <property type="entry name" value="ABC_transporter-like_CS"/>
</dbReference>
<dbReference type="InterPro" id="IPR036640">
    <property type="entry name" value="ABC1_TM_sf"/>
</dbReference>
<dbReference type="GO" id="GO:0005524">
    <property type="term" value="F:ATP binding"/>
    <property type="evidence" value="ECO:0007669"/>
    <property type="project" value="UniProtKB-KW"/>
</dbReference>
<dbReference type="InterPro" id="IPR003439">
    <property type="entry name" value="ABC_transporter-like_ATP-bd"/>
</dbReference>
<name>A0ABT2NZV5_9LACO</name>
<reference evidence="10 11" key="1">
    <citation type="submission" date="2018-08" db="EMBL/GenBank/DDBJ databases">
        <title>Draft genome sequences of Leuconostoc spp. and Weissella spp. with biocontrol potential.</title>
        <authorList>
            <person name="Lo R."/>
            <person name="Ho V.T.T."/>
            <person name="Turner M.S."/>
        </authorList>
    </citation>
    <scope>NUCLEOTIDE SEQUENCE [LARGE SCALE GENOMIC DNA]</scope>
    <source>
        <strain evidence="10 11">733</strain>
    </source>
</reference>
<dbReference type="Gene3D" id="3.40.50.300">
    <property type="entry name" value="P-loop containing nucleotide triphosphate hydrolases"/>
    <property type="match status" value="1"/>
</dbReference>
<dbReference type="PROSITE" id="PS50929">
    <property type="entry name" value="ABC_TM1F"/>
    <property type="match status" value="1"/>
</dbReference>
<dbReference type="Pfam" id="PF00005">
    <property type="entry name" value="ABC_tran"/>
    <property type="match status" value="1"/>
</dbReference>
<dbReference type="SUPFAM" id="SSF52540">
    <property type="entry name" value="P-loop containing nucleoside triphosphate hydrolases"/>
    <property type="match status" value="1"/>
</dbReference>
<feature type="domain" description="ABC transporter" evidence="8">
    <location>
        <begin position="339"/>
        <end position="573"/>
    </location>
</feature>
<evidence type="ECO:0000256" key="1">
    <source>
        <dbReference type="ARBA" id="ARBA00004651"/>
    </source>
</evidence>
<keyword evidence="6 7" id="KW-0472">Membrane</keyword>
<feature type="transmembrane region" description="Helical" evidence="7">
    <location>
        <begin position="61"/>
        <end position="82"/>
    </location>
</feature>
<feature type="transmembrane region" description="Helical" evidence="7">
    <location>
        <begin position="20"/>
        <end position="41"/>
    </location>
</feature>
<dbReference type="InterPro" id="IPR039421">
    <property type="entry name" value="Type_1_exporter"/>
</dbReference>
<organism evidence="10 11">
    <name type="scientific">Leuconostoc holzapfelii</name>
    <dbReference type="NCBI Taxonomy" id="434464"/>
    <lineage>
        <taxon>Bacteria</taxon>
        <taxon>Bacillati</taxon>
        <taxon>Bacillota</taxon>
        <taxon>Bacilli</taxon>
        <taxon>Lactobacillales</taxon>
        <taxon>Lactobacillaceae</taxon>
        <taxon>Leuconostoc</taxon>
    </lineage>
</organism>
<protein>
    <submittedName>
        <fullName evidence="10">ABC transporter ATP-binding protein</fullName>
    </submittedName>
</protein>
<evidence type="ECO:0000256" key="5">
    <source>
        <dbReference type="ARBA" id="ARBA00022989"/>
    </source>
</evidence>
<keyword evidence="2 7" id="KW-0812">Transmembrane</keyword>
<sequence>MKMQRLQRIINFTGQYKKHLFGAMFFAMLSAIWMLIPYFSIYQLIQLSLQGPVLRADLMHYGSIAVIGILFDVLTFFIALWLSHMAGFRLERNMRSYGVNRLLTVGLRFFDQEESGAIRKTIDDNASLTHTFVAHNIPDTIRSIVAPALILMSIFYINWVYGVLMLLIVATSLFLLNRMIGNTADIKHYMDSLDEMTATSTEFVRGMALVKLFDVPLTVFKRFKQSITHYGQWALNYSLSVRQPYISNQIVLEAFPILLIFALRWQKAISAQFTLALFVLIISVQIVMLLMKVLTIGQSLYMSVQAVDRIDHMFNGYEENIESTMATASSQVDFANQDLVANNIGFAYLKDQPILHDISFKLPHQKMTVIVGASGSGKSTIAKLLIGAYRNYSGTITIGNQDIKKLSEPQLMANITFISQHSRLFNRSILDNLKIANPSATAQQIQQALKWSACDDLVAKLPQGINTVIGQDGVYLSGGEQQRLTLCQAFLREARIVILDEVTASIDAENENQMQAAIIQLAKEKTVILIDHKLKITKYADQILVFHHGPIVERGTHTALLAKNGQYQMMLDMHLQTQNWRLGGES</sequence>
<proteinExistence type="predicted"/>
<feature type="transmembrane region" description="Helical" evidence="7">
    <location>
        <begin position="245"/>
        <end position="263"/>
    </location>
</feature>
<dbReference type="PROSITE" id="PS00211">
    <property type="entry name" value="ABC_TRANSPORTER_1"/>
    <property type="match status" value="1"/>
</dbReference>
<dbReference type="PANTHER" id="PTHR43394">
    <property type="entry name" value="ATP-DEPENDENT PERMEASE MDL1, MITOCHONDRIAL"/>
    <property type="match status" value="1"/>
</dbReference>
<feature type="transmembrane region" description="Helical" evidence="7">
    <location>
        <begin position="149"/>
        <end position="176"/>
    </location>
</feature>
<evidence type="ECO:0000256" key="2">
    <source>
        <dbReference type="ARBA" id="ARBA00022692"/>
    </source>
</evidence>
<keyword evidence="4 10" id="KW-0067">ATP-binding</keyword>
<dbReference type="EMBL" id="QVOV01000008">
    <property type="protein sequence ID" value="MCT8389926.1"/>
    <property type="molecule type" value="Genomic_DNA"/>
</dbReference>
<evidence type="ECO:0000256" key="7">
    <source>
        <dbReference type="SAM" id="Phobius"/>
    </source>
</evidence>
<dbReference type="SUPFAM" id="SSF90123">
    <property type="entry name" value="ABC transporter transmembrane region"/>
    <property type="match status" value="1"/>
</dbReference>
<keyword evidence="11" id="KW-1185">Reference proteome</keyword>
<comment type="caution">
    <text evidence="10">The sequence shown here is derived from an EMBL/GenBank/DDBJ whole genome shotgun (WGS) entry which is preliminary data.</text>
</comment>
<dbReference type="Gene3D" id="1.20.1560.10">
    <property type="entry name" value="ABC transporter type 1, transmembrane domain"/>
    <property type="match status" value="1"/>
</dbReference>
<dbReference type="Proteomes" id="UP001525857">
    <property type="component" value="Unassembled WGS sequence"/>
</dbReference>
<evidence type="ECO:0000313" key="11">
    <source>
        <dbReference type="Proteomes" id="UP001525857"/>
    </source>
</evidence>
<dbReference type="InterPro" id="IPR011527">
    <property type="entry name" value="ABC1_TM_dom"/>
</dbReference>
<gene>
    <name evidence="10" type="ORF">D0501_07580</name>
</gene>
<evidence type="ECO:0000256" key="6">
    <source>
        <dbReference type="ARBA" id="ARBA00023136"/>
    </source>
</evidence>
<dbReference type="PROSITE" id="PS50893">
    <property type="entry name" value="ABC_TRANSPORTER_2"/>
    <property type="match status" value="1"/>
</dbReference>
<keyword evidence="5 7" id="KW-1133">Transmembrane helix</keyword>
<evidence type="ECO:0000259" key="8">
    <source>
        <dbReference type="PROSITE" id="PS50893"/>
    </source>
</evidence>
<accession>A0ABT2NZV5</accession>
<dbReference type="PANTHER" id="PTHR43394:SF1">
    <property type="entry name" value="ATP-BINDING CASSETTE SUB-FAMILY B MEMBER 10, MITOCHONDRIAL"/>
    <property type="match status" value="1"/>
</dbReference>
<comment type="subcellular location">
    <subcellularLocation>
        <location evidence="1">Cell membrane</location>
        <topology evidence="1">Multi-pass membrane protein</topology>
    </subcellularLocation>
</comment>
<evidence type="ECO:0000313" key="10">
    <source>
        <dbReference type="EMBL" id="MCT8389926.1"/>
    </source>
</evidence>
<feature type="domain" description="ABC transmembrane type-1" evidence="9">
    <location>
        <begin position="21"/>
        <end position="306"/>
    </location>
</feature>
<feature type="transmembrane region" description="Helical" evidence="7">
    <location>
        <begin position="275"/>
        <end position="294"/>
    </location>
</feature>
<evidence type="ECO:0000259" key="9">
    <source>
        <dbReference type="PROSITE" id="PS50929"/>
    </source>
</evidence>
<dbReference type="InterPro" id="IPR027417">
    <property type="entry name" value="P-loop_NTPase"/>
</dbReference>
<dbReference type="Pfam" id="PF00664">
    <property type="entry name" value="ABC_membrane"/>
    <property type="match status" value="1"/>
</dbReference>